<gene>
    <name evidence="2" type="ORF">CRECT_0974</name>
</gene>
<feature type="transmembrane region" description="Helical" evidence="1">
    <location>
        <begin position="234"/>
        <end position="253"/>
    </location>
</feature>
<organism evidence="2 3">
    <name type="scientific">Campylobacter rectus</name>
    <name type="common">Wolinella recta</name>
    <dbReference type="NCBI Taxonomy" id="203"/>
    <lineage>
        <taxon>Bacteria</taxon>
        <taxon>Pseudomonadati</taxon>
        <taxon>Campylobacterota</taxon>
        <taxon>Epsilonproteobacteria</taxon>
        <taxon>Campylobacterales</taxon>
        <taxon>Campylobacteraceae</taxon>
        <taxon>Campylobacter</taxon>
    </lineage>
</organism>
<dbReference type="KEGG" id="crx:CRECT_0974"/>
<dbReference type="RefSeq" id="WP_004320291.1">
    <property type="nucleotide sequence ID" value="NZ_CP012543.1"/>
</dbReference>
<feature type="transmembrane region" description="Helical" evidence="1">
    <location>
        <begin position="365"/>
        <end position="389"/>
    </location>
</feature>
<evidence type="ECO:0000256" key="1">
    <source>
        <dbReference type="SAM" id="Phobius"/>
    </source>
</evidence>
<keyword evidence="1" id="KW-0472">Membrane</keyword>
<feature type="transmembrane region" description="Helical" evidence="1">
    <location>
        <begin position="265"/>
        <end position="284"/>
    </location>
</feature>
<feature type="transmembrane region" description="Helical" evidence="1">
    <location>
        <begin position="290"/>
        <end position="320"/>
    </location>
</feature>
<feature type="transmembrane region" description="Helical" evidence="1">
    <location>
        <begin position="211"/>
        <end position="228"/>
    </location>
</feature>
<accession>A0A6G5QLN3</accession>
<keyword evidence="1" id="KW-0812">Transmembrane</keyword>
<feature type="transmembrane region" description="Helical" evidence="1">
    <location>
        <begin position="140"/>
        <end position="168"/>
    </location>
</feature>
<evidence type="ECO:0000313" key="2">
    <source>
        <dbReference type="EMBL" id="QCD46643.1"/>
    </source>
</evidence>
<dbReference type="Proteomes" id="UP000502377">
    <property type="component" value="Chromosome"/>
</dbReference>
<feature type="transmembrane region" description="Helical" evidence="1">
    <location>
        <begin position="79"/>
        <end position="101"/>
    </location>
</feature>
<feature type="transmembrane region" description="Helical" evidence="1">
    <location>
        <begin position="341"/>
        <end position="359"/>
    </location>
</feature>
<dbReference type="EMBL" id="CP012543">
    <property type="protein sequence ID" value="QCD46643.1"/>
    <property type="molecule type" value="Genomic_DNA"/>
</dbReference>
<feature type="transmembrane region" description="Helical" evidence="1">
    <location>
        <begin position="107"/>
        <end position="128"/>
    </location>
</feature>
<sequence length="400" mass="43940">MLLNTFAPPFKLVGGYFIAGICFLIASIPAFFAADFEAIAGLETAGFLHLFFVGFVMSVIIGALYQLTSVILEKPFSTIKGAVVNLALYCAGTASIGYGMISGETGFMHGGGMALFIALLFFTATYAASFMNGCKKSFAAFMLLASAAFLFVGVLLGFCLLMILSGALPMDFMFALKFHVYFVLGFVFFIIVGVATVLLPMFALAHDLKFTLSKFAFGFYILAGVLLFSSDIYAYFAFGAAIICFVAEALHILKKRVRKAYDYWNVNIALSLAAFVLFCAFVAADRYDMAVFMLIYGFLFAFIAAHLYKIAPFLIWYHYVAPFVGKREVPLLDQMILKKPAYIGIGFNVLGLVLYEFGVWLEIKSLAHCGVASLLVSIVLVAINMINVFKFMKFGVKEEK</sequence>
<proteinExistence type="predicted"/>
<feature type="transmembrane region" description="Helical" evidence="1">
    <location>
        <begin position="12"/>
        <end position="34"/>
    </location>
</feature>
<name>A0A6G5QLN3_CAMRE</name>
<feature type="transmembrane region" description="Helical" evidence="1">
    <location>
        <begin position="46"/>
        <end position="67"/>
    </location>
</feature>
<reference evidence="2 3" key="1">
    <citation type="submission" date="2016-07" db="EMBL/GenBank/DDBJ databases">
        <title>Comparative genomics of the Campylobacter concisus group.</title>
        <authorList>
            <person name="Miller W.G."/>
            <person name="Yee E."/>
            <person name="Chapman M.H."/>
            <person name="Huynh S."/>
            <person name="Bono J.L."/>
            <person name="On S.L.W."/>
            <person name="StLeger J."/>
            <person name="Foster G."/>
            <person name="Parker C.T."/>
        </authorList>
    </citation>
    <scope>NUCLEOTIDE SEQUENCE [LARGE SCALE GENOMIC DNA]</scope>
    <source>
        <strain evidence="2 3">ATCC 33238</strain>
    </source>
</reference>
<dbReference type="AlphaFoldDB" id="A0A6G5QLN3"/>
<feature type="transmembrane region" description="Helical" evidence="1">
    <location>
        <begin position="180"/>
        <end position="204"/>
    </location>
</feature>
<protein>
    <submittedName>
        <fullName evidence="2">Putative membrane protein</fullName>
    </submittedName>
</protein>
<keyword evidence="1" id="KW-1133">Transmembrane helix</keyword>
<evidence type="ECO:0000313" key="3">
    <source>
        <dbReference type="Proteomes" id="UP000502377"/>
    </source>
</evidence>